<organism evidence="3 4">
    <name type="scientific">Citrus x changshan-huyou</name>
    <dbReference type="NCBI Taxonomy" id="2935761"/>
    <lineage>
        <taxon>Eukaryota</taxon>
        <taxon>Viridiplantae</taxon>
        <taxon>Streptophyta</taxon>
        <taxon>Embryophyta</taxon>
        <taxon>Tracheophyta</taxon>
        <taxon>Spermatophyta</taxon>
        <taxon>Magnoliopsida</taxon>
        <taxon>eudicotyledons</taxon>
        <taxon>Gunneridae</taxon>
        <taxon>Pentapetalae</taxon>
        <taxon>rosids</taxon>
        <taxon>malvids</taxon>
        <taxon>Sapindales</taxon>
        <taxon>Rutaceae</taxon>
        <taxon>Aurantioideae</taxon>
        <taxon>Citrus</taxon>
    </lineage>
</organism>
<evidence type="ECO:0000259" key="2">
    <source>
        <dbReference type="Pfam" id="PF13178"/>
    </source>
</evidence>
<accession>A0AAP0M7Y4</accession>
<proteinExistence type="predicted"/>
<feature type="domain" description="DUF4005" evidence="2">
    <location>
        <begin position="34"/>
        <end position="74"/>
    </location>
</feature>
<name>A0AAP0M7Y4_9ROSI</name>
<dbReference type="InterPro" id="IPR025064">
    <property type="entry name" value="DUF4005"/>
</dbReference>
<keyword evidence="4" id="KW-1185">Reference proteome</keyword>
<evidence type="ECO:0000256" key="1">
    <source>
        <dbReference type="SAM" id="MobiDB-lite"/>
    </source>
</evidence>
<evidence type="ECO:0000313" key="3">
    <source>
        <dbReference type="EMBL" id="KAK9199682.1"/>
    </source>
</evidence>
<protein>
    <recommendedName>
        <fullName evidence="2">DUF4005 domain-containing protein</fullName>
    </recommendedName>
</protein>
<reference evidence="3 4" key="1">
    <citation type="submission" date="2024-05" db="EMBL/GenBank/DDBJ databases">
        <title>Haplotype-resolved chromosome-level genome assembly of Huyou (Citrus changshanensis).</title>
        <authorList>
            <person name="Miao C."/>
            <person name="Chen W."/>
            <person name="Wu Y."/>
            <person name="Wang L."/>
            <person name="Zhao S."/>
            <person name="Grierson D."/>
            <person name="Xu C."/>
            <person name="Chen K."/>
        </authorList>
    </citation>
    <scope>NUCLEOTIDE SEQUENCE [LARGE SCALE GENOMIC DNA]</scope>
    <source>
        <strain evidence="3">01-14</strain>
        <tissue evidence="3">Leaf</tissue>
    </source>
</reference>
<dbReference type="AlphaFoldDB" id="A0AAP0M7Y4"/>
<dbReference type="Pfam" id="PF13178">
    <property type="entry name" value="DUF4005"/>
    <property type="match status" value="1"/>
</dbReference>
<evidence type="ECO:0000313" key="4">
    <source>
        <dbReference type="Proteomes" id="UP001428341"/>
    </source>
</evidence>
<dbReference type="Proteomes" id="UP001428341">
    <property type="component" value="Unassembled WGS sequence"/>
</dbReference>
<sequence>MTNGNFEPKEDSTNNENNKSSRKVDVLTKKECVENELQSSPSLPSYIAATESAKAKLRLQGSSRSSEDGAEKNSGTGHLISVFEVFLPRLHLYPNISSLLNREVAGVIVEC</sequence>
<dbReference type="EMBL" id="JBCGBO010000005">
    <property type="protein sequence ID" value="KAK9199682.1"/>
    <property type="molecule type" value="Genomic_DNA"/>
</dbReference>
<feature type="region of interest" description="Disordered" evidence="1">
    <location>
        <begin position="1"/>
        <end position="26"/>
    </location>
</feature>
<comment type="caution">
    <text evidence="3">The sequence shown here is derived from an EMBL/GenBank/DDBJ whole genome shotgun (WGS) entry which is preliminary data.</text>
</comment>
<gene>
    <name evidence="3" type="ORF">WN944_014874</name>
</gene>